<keyword evidence="3" id="KW-0806">Transcription termination</keyword>
<dbReference type="AlphaFoldDB" id="M8AWY3"/>
<dbReference type="Pfam" id="PF00201">
    <property type="entry name" value="UDPGT"/>
    <property type="match status" value="1"/>
</dbReference>
<protein>
    <submittedName>
        <fullName evidence="7">UDP-glycosyltransferase 85A2</fullName>
    </submittedName>
</protein>
<dbReference type="GO" id="GO:0080044">
    <property type="term" value="F:quercetin 7-O-glucosyltransferase activity"/>
    <property type="evidence" value="ECO:0007669"/>
    <property type="project" value="TreeGrafter"/>
</dbReference>
<dbReference type="EMBL" id="KD042463">
    <property type="protein sequence ID" value="EMS65579.1"/>
    <property type="molecule type" value="Genomic_DNA"/>
</dbReference>
<dbReference type="Gene3D" id="1.25.70.10">
    <property type="entry name" value="Transcription termination factor 3, mitochondrial"/>
    <property type="match status" value="1"/>
</dbReference>
<dbReference type="PROSITE" id="PS00375">
    <property type="entry name" value="UDPGT"/>
    <property type="match status" value="1"/>
</dbReference>
<dbReference type="STRING" id="4572.M8AWY3"/>
<reference evidence="7" key="1">
    <citation type="journal article" date="2013" name="Nature">
        <title>Draft genome of the wheat A-genome progenitor Triticum urartu.</title>
        <authorList>
            <person name="Ling H.Q."/>
            <person name="Zhao S."/>
            <person name="Liu D."/>
            <person name="Wang J."/>
            <person name="Sun H."/>
            <person name="Zhang C."/>
            <person name="Fan H."/>
            <person name="Li D."/>
            <person name="Dong L."/>
            <person name="Tao Y."/>
            <person name="Gao C."/>
            <person name="Wu H."/>
            <person name="Li Y."/>
            <person name="Cui Y."/>
            <person name="Guo X."/>
            <person name="Zheng S."/>
            <person name="Wang B."/>
            <person name="Yu K."/>
            <person name="Liang Q."/>
            <person name="Yang W."/>
            <person name="Lou X."/>
            <person name="Chen J."/>
            <person name="Feng M."/>
            <person name="Jian J."/>
            <person name="Zhang X."/>
            <person name="Luo G."/>
            <person name="Jiang Y."/>
            <person name="Liu J."/>
            <person name="Wang Z."/>
            <person name="Sha Y."/>
            <person name="Zhang B."/>
            <person name="Wu H."/>
            <person name="Tang D."/>
            <person name="Shen Q."/>
            <person name="Xue P."/>
            <person name="Zou S."/>
            <person name="Wang X."/>
            <person name="Liu X."/>
            <person name="Wang F."/>
            <person name="Yang Y."/>
            <person name="An X."/>
            <person name="Dong Z."/>
            <person name="Zhang K."/>
            <person name="Zhang X."/>
            <person name="Luo M.C."/>
            <person name="Dvorak J."/>
            <person name="Tong Y."/>
            <person name="Wang J."/>
            <person name="Yang H."/>
            <person name="Li Z."/>
            <person name="Wang D."/>
            <person name="Zhang A."/>
            <person name="Wang J."/>
        </authorList>
    </citation>
    <scope>NUCLEOTIDE SEQUENCE</scope>
</reference>
<evidence type="ECO:0000256" key="2">
    <source>
        <dbReference type="ARBA" id="ARBA00009995"/>
    </source>
</evidence>
<evidence type="ECO:0000313" key="7">
    <source>
        <dbReference type="EMBL" id="EMS65579.1"/>
    </source>
</evidence>
<feature type="region of interest" description="Disordered" evidence="6">
    <location>
        <begin position="146"/>
        <end position="189"/>
    </location>
</feature>
<dbReference type="Pfam" id="PF02536">
    <property type="entry name" value="mTERF"/>
    <property type="match status" value="1"/>
</dbReference>
<dbReference type="FunFam" id="3.40.50.2000:FF:000027">
    <property type="entry name" value="Glycosyltransferase"/>
    <property type="match status" value="1"/>
</dbReference>
<dbReference type="InterPro" id="IPR002213">
    <property type="entry name" value="UDP_glucos_trans"/>
</dbReference>
<comment type="similarity">
    <text evidence="2">Belongs to the UDP-glycosyltransferase family.</text>
</comment>
<keyword evidence="5" id="KW-0809">Transit peptide</keyword>
<dbReference type="OMA" id="ICAIRIG"/>
<sequence length="611" mass="67687">MPSPVMTGRHNINSSLQFNSFYSEEKIAAKVEHLKKTFRWSDAEVGIALSKLAPVLTRSNQMLESKSEFLISEVGFEPAYIAHHPALLTYSLEGRIIPRDRTGRREARCGPAVLTVLATSSHCHVGQDIREVVGVAARWPEPEKKHLMRGDTRERHGREREQHGATQRRVGARERRGEGTTTRGRGAVARGCATDREVVPLKNLVANGLPPSNDDVTQDVTSLCKSLTETCLGPFRRLLAELNDPATGHPPVTCVVADIIMDFSMEAARELGLPYVQLWTSSAVSYVGVRHYRLLFDRGLAPIKDIKQLTNEYLDTPVDDVPGMQNMRFRDFPTFIRSPASDDYMLHFALGIAERAVGASAMIVNTFDDLEGEALAAMEALGLPKVYTIGPLHLLAPSSSISMSLWKQEEECLPWLDGKEVGSVMYVNFGSITVMTNEQLLEFAWGLAKSGNHFLWIIRPDLVKGDTAVLPPEFSAETVERGLVASWCPQQQVLNHPAVGAFLTHSGWNSTLESMCGGVPVISWPFFADQQTNCRYQCKEWGVGMEIDTDVRRDAVADLITELMEGENGKVMKKKAQEWREKAVRATKPGGSSHRNFDALIHDVLAPSRSG</sequence>
<organism evidence="7">
    <name type="scientific">Triticum urartu</name>
    <name type="common">Red wild einkorn</name>
    <name type="synonym">Crithodium urartu</name>
    <dbReference type="NCBI Taxonomy" id="4572"/>
    <lineage>
        <taxon>Eukaryota</taxon>
        <taxon>Viridiplantae</taxon>
        <taxon>Streptophyta</taxon>
        <taxon>Embryophyta</taxon>
        <taxon>Tracheophyta</taxon>
        <taxon>Spermatophyta</taxon>
        <taxon>Magnoliopsida</taxon>
        <taxon>Liliopsida</taxon>
        <taxon>Poales</taxon>
        <taxon>Poaceae</taxon>
        <taxon>BOP clade</taxon>
        <taxon>Pooideae</taxon>
        <taxon>Triticodae</taxon>
        <taxon>Triticeae</taxon>
        <taxon>Triticinae</taxon>
        <taxon>Triticum</taxon>
    </lineage>
</organism>
<dbReference type="GO" id="GO:0003676">
    <property type="term" value="F:nucleic acid binding"/>
    <property type="evidence" value="ECO:0007669"/>
    <property type="project" value="InterPro"/>
</dbReference>
<evidence type="ECO:0000256" key="5">
    <source>
        <dbReference type="ARBA" id="ARBA00022946"/>
    </source>
</evidence>
<keyword evidence="3" id="KW-0804">Transcription</keyword>
<gene>
    <name evidence="7" type="ORF">TRIUR3_30368</name>
</gene>
<keyword evidence="4 7" id="KW-0808">Transferase</keyword>
<dbReference type="eggNOG" id="KOG1192">
    <property type="taxonomic scope" value="Eukaryota"/>
</dbReference>
<evidence type="ECO:0000256" key="4">
    <source>
        <dbReference type="ARBA" id="ARBA00022679"/>
    </source>
</evidence>
<keyword evidence="3" id="KW-0805">Transcription regulation</keyword>
<feature type="compositionally biased region" description="Low complexity" evidence="6">
    <location>
        <begin position="179"/>
        <end position="189"/>
    </location>
</feature>
<dbReference type="Gene3D" id="3.40.50.2000">
    <property type="entry name" value="Glycogen Phosphorylase B"/>
    <property type="match status" value="2"/>
</dbReference>
<dbReference type="PANTHER" id="PTHR11926:SF1391">
    <property type="entry name" value="GLYCOSYLTRANSFERASE"/>
    <property type="match status" value="1"/>
</dbReference>
<name>M8AWY3_TRIUA</name>
<comment type="similarity">
    <text evidence="1">Belongs to the mTERF family.</text>
</comment>
<dbReference type="PANTHER" id="PTHR11926">
    <property type="entry name" value="GLUCOSYL/GLUCURONOSYL TRANSFERASES"/>
    <property type="match status" value="1"/>
</dbReference>
<evidence type="ECO:0000256" key="6">
    <source>
        <dbReference type="SAM" id="MobiDB-lite"/>
    </source>
</evidence>
<dbReference type="SUPFAM" id="SSF53756">
    <property type="entry name" value="UDP-Glycosyltransferase/glycogen phosphorylase"/>
    <property type="match status" value="1"/>
</dbReference>
<dbReference type="CDD" id="cd03784">
    <property type="entry name" value="GT1_Gtf-like"/>
    <property type="match status" value="1"/>
</dbReference>
<dbReference type="GO" id="GO:0080043">
    <property type="term" value="F:quercetin 3-O-glucosyltransferase activity"/>
    <property type="evidence" value="ECO:0007669"/>
    <property type="project" value="TreeGrafter"/>
</dbReference>
<evidence type="ECO:0000256" key="1">
    <source>
        <dbReference type="ARBA" id="ARBA00007692"/>
    </source>
</evidence>
<dbReference type="GO" id="GO:0006353">
    <property type="term" value="P:DNA-templated transcription termination"/>
    <property type="evidence" value="ECO:0007669"/>
    <property type="project" value="UniProtKB-KW"/>
</dbReference>
<dbReference type="InterPro" id="IPR035595">
    <property type="entry name" value="UDP_glycos_trans_CS"/>
</dbReference>
<dbReference type="InterPro" id="IPR003690">
    <property type="entry name" value="MTERF"/>
</dbReference>
<evidence type="ECO:0000256" key="3">
    <source>
        <dbReference type="ARBA" id="ARBA00022472"/>
    </source>
</evidence>
<dbReference type="InterPro" id="IPR038538">
    <property type="entry name" value="MTERF_sf"/>
</dbReference>
<feature type="compositionally biased region" description="Basic and acidic residues" evidence="6">
    <location>
        <begin position="146"/>
        <end position="163"/>
    </location>
</feature>
<proteinExistence type="inferred from homology"/>
<accession>M8AWY3</accession>